<evidence type="ECO:0000256" key="2">
    <source>
        <dbReference type="SAM" id="Phobius"/>
    </source>
</evidence>
<dbReference type="EMBL" id="JBAMIC010004070">
    <property type="protein sequence ID" value="KAK7088585.1"/>
    <property type="molecule type" value="Genomic_DNA"/>
</dbReference>
<evidence type="ECO:0000313" key="3">
    <source>
        <dbReference type="EMBL" id="KAK7088585.1"/>
    </source>
</evidence>
<dbReference type="Pfam" id="PF05461">
    <property type="entry name" value="ApoL"/>
    <property type="match status" value="1"/>
</dbReference>
<dbReference type="GO" id="GO:0042157">
    <property type="term" value="P:lipoprotein metabolic process"/>
    <property type="evidence" value="ECO:0007669"/>
    <property type="project" value="InterPro"/>
</dbReference>
<dbReference type="GO" id="GO:0006869">
    <property type="term" value="P:lipid transport"/>
    <property type="evidence" value="ECO:0007669"/>
    <property type="project" value="InterPro"/>
</dbReference>
<dbReference type="PANTHER" id="PTHR14096">
    <property type="entry name" value="APOLIPOPROTEIN L"/>
    <property type="match status" value="1"/>
</dbReference>
<name>A0AAN9AKM8_9CAEN</name>
<accession>A0AAN9AKM8</accession>
<dbReference type="GO" id="GO:0008289">
    <property type="term" value="F:lipid binding"/>
    <property type="evidence" value="ECO:0007669"/>
    <property type="project" value="InterPro"/>
</dbReference>
<dbReference type="GO" id="GO:0016020">
    <property type="term" value="C:membrane"/>
    <property type="evidence" value="ECO:0007669"/>
    <property type="project" value="TreeGrafter"/>
</dbReference>
<sequence length="241" mass="25482">MASTLFDVKELEKMAQMIPELSKDFLITADLLDKHYNNVNIAKVSGGVIGVIGGGLAVGGAAAAPFTFGVSLVLSIVGACIATAGGATSGGALITRHFLQKKHLERVQAQWAKLQEMHDKLVDMPKSQSETNGTQNERIAIFIRTVFNMGDAVVDTAAASMKTVTLQAGVTGSRVFGRVVSSPLFLLTVLSLGLSVYDIVSGSVEIHKKTGSPAGTVCRKLAKRLEEFHVSQIHQGDSDSD</sequence>
<organism evidence="3 4">
    <name type="scientific">Littorina saxatilis</name>
    <dbReference type="NCBI Taxonomy" id="31220"/>
    <lineage>
        <taxon>Eukaryota</taxon>
        <taxon>Metazoa</taxon>
        <taxon>Spiralia</taxon>
        <taxon>Lophotrochozoa</taxon>
        <taxon>Mollusca</taxon>
        <taxon>Gastropoda</taxon>
        <taxon>Caenogastropoda</taxon>
        <taxon>Littorinimorpha</taxon>
        <taxon>Littorinoidea</taxon>
        <taxon>Littorinidae</taxon>
        <taxon>Littorina</taxon>
    </lineage>
</organism>
<comment type="caution">
    <text evidence="3">The sequence shown here is derived from an EMBL/GenBank/DDBJ whole genome shotgun (WGS) entry which is preliminary data.</text>
</comment>
<feature type="transmembrane region" description="Helical" evidence="2">
    <location>
        <begin position="44"/>
        <end position="66"/>
    </location>
</feature>
<keyword evidence="2" id="KW-0812">Transmembrane</keyword>
<keyword evidence="4" id="KW-1185">Reference proteome</keyword>
<keyword evidence="2" id="KW-1133">Transmembrane helix</keyword>
<reference evidence="3 4" key="1">
    <citation type="submission" date="2024-02" db="EMBL/GenBank/DDBJ databases">
        <title>Chromosome-scale genome assembly of the rough periwinkle Littorina saxatilis.</title>
        <authorList>
            <person name="De Jode A."/>
            <person name="Faria R."/>
            <person name="Formenti G."/>
            <person name="Sims Y."/>
            <person name="Smith T.P."/>
            <person name="Tracey A."/>
            <person name="Wood J.M.D."/>
            <person name="Zagrodzka Z.B."/>
            <person name="Johannesson K."/>
            <person name="Butlin R.K."/>
            <person name="Leder E.H."/>
        </authorList>
    </citation>
    <scope>NUCLEOTIDE SEQUENCE [LARGE SCALE GENOMIC DNA]</scope>
    <source>
        <strain evidence="3">Snail1</strain>
        <tissue evidence="3">Muscle</tissue>
    </source>
</reference>
<keyword evidence="2" id="KW-0472">Membrane</keyword>
<dbReference type="PANTHER" id="PTHR14096:SF28">
    <property type="entry name" value="APOLIPOPROTEIN L, 1-RELATED"/>
    <property type="match status" value="1"/>
</dbReference>
<protein>
    <submittedName>
        <fullName evidence="3">Uncharacterized protein</fullName>
    </submittedName>
</protein>
<comment type="similarity">
    <text evidence="1">Belongs to the apolipoprotein L family.</text>
</comment>
<proteinExistence type="inferred from homology"/>
<evidence type="ECO:0000256" key="1">
    <source>
        <dbReference type="ARBA" id="ARBA00010090"/>
    </source>
</evidence>
<evidence type="ECO:0000313" key="4">
    <source>
        <dbReference type="Proteomes" id="UP001374579"/>
    </source>
</evidence>
<dbReference type="InterPro" id="IPR008405">
    <property type="entry name" value="ApoL"/>
</dbReference>
<dbReference type="GO" id="GO:0005576">
    <property type="term" value="C:extracellular region"/>
    <property type="evidence" value="ECO:0007669"/>
    <property type="project" value="InterPro"/>
</dbReference>
<gene>
    <name evidence="3" type="ORF">V1264_022491</name>
</gene>
<feature type="transmembrane region" description="Helical" evidence="2">
    <location>
        <begin position="72"/>
        <end position="94"/>
    </location>
</feature>
<dbReference type="Proteomes" id="UP001374579">
    <property type="component" value="Unassembled WGS sequence"/>
</dbReference>
<dbReference type="AlphaFoldDB" id="A0AAN9AKM8"/>